<dbReference type="AlphaFoldDB" id="U5W8N7"/>
<protein>
    <recommendedName>
        <fullName evidence="4">Lipoprotein</fullName>
    </recommendedName>
</protein>
<dbReference type="STRING" id="1246995.AFR_36265"/>
<dbReference type="RefSeq" id="WP_023561845.1">
    <property type="nucleotide sequence ID" value="NC_022657.1"/>
</dbReference>
<reference evidence="2 3" key="1">
    <citation type="journal article" date="2014" name="J. Biotechnol.">
        <title>Complete genome sequence of the actinobacterium Actinoplanes friuliensis HAG 010964, producer of the lipopeptide antibiotic friulimycin.</title>
        <authorList>
            <person name="Ruckert C."/>
            <person name="Szczepanowski R."/>
            <person name="Albersmeier A."/>
            <person name="Goesmann A."/>
            <person name="Fischer N."/>
            <person name="Steinkamper A."/>
            <person name="Puhler A."/>
            <person name="Biener R."/>
            <person name="Schwartz D."/>
            <person name="Kalinowski J."/>
        </authorList>
    </citation>
    <scope>NUCLEOTIDE SEQUENCE [LARGE SCALE GENOMIC DNA]</scope>
    <source>
        <strain evidence="2 3">DSM 7358</strain>
    </source>
</reference>
<feature type="chain" id="PRO_5038747660" description="Lipoprotein" evidence="1">
    <location>
        <begin position="24"/>
        <end position="151"/>
    </location>
</feature>
<dbReference type="Proteomes" id="UP000017746">
    <property type="component" value="Chromosome"/>
</dbReference>
<feature type="signal peptide" evidence="1">
    <location>
        <begin position="1"/>
        <end position="23"/>
    </location>
</feature>
<evidence type="ECO:0000313" key="3">
    <source>
        <dbReference type="Proteomes" id="UP000017746"/>
    </source>
</evidence>
<dbReference type="EMBL" id="CP006272">
    <property type="protein sequence ID" value="AGZ45509.1"/>
    <property type="molecule type" value="Genomic_DNA"/>
</dbReference>
<proteinExistence type="predicted"/>
<dbReference type="InterPro" id="IPR046576">
    <property type="entry name" value="DUF6636"/>
</dbReference>
<evidence type="ECO:0008006" key="4">
    <source>
        <dbReference type="Google" id="ProtNLM"/>
    </source>
</evidence>
<keyword evidence="3" id="KW-1185">Reference proteome</keyword>
<dbReference type="PATRIC" id="fig|1246995.3.peg.7339"/>
<evidence type="ECO:0000313" key="2">
    <source>
        <dbReference type="EMBL" id="AGZ45509.1"/>
    </source>
</evidence>
<sequence>MVSARVLLTSVLALSACSGPSTSPDPPTASAGFGNAPATSAAFTSPSGNIGCYVDRDGARCDIVKKSWKPPAKPSDCDLAWGSSISLNSSSQQPMFTCAGDTVLGADKILNYGETIQVGDLRCDSTSQRTRCEDTGTGHGFTLAIEQYTIF</sequence>
<dbReference type="PROSITE" id="PS51257">
    <property type="entry name" value="PROKAR_LIPOPROTEIN"/>
    <property type="match status" value="1"/>
</dbReference>
<dbReference type="HOGENOM" id="CLU_116212_0_0_11"/>
<gene>
    <name evidence="2" type="ORF">AFR_36265</name>
</gene>
<keyword evidence="1" id="KW-0732">Signal</keyword>
<dbReference type="OrthoDB" id="495539at2"/>
<organism evidence="2 3">
    <name type="scientific">Actinoplanes friuliensis DSM 7358</name>
    <dbReference type="NCBI Taxonomy" id="1246995"/>
    <lineage>
        <taxon>Bacteria</taxon>
        <taxon>Bacillati</taxon>
        <taxon>Actinomycetota</taxon>
        <taxon>Actinomycetes</taxon>
        <taxon>Micromonosporales</taxon>
        <taxon>Micromonosporaceae</taxon>
        <taxon>Actinoplanes</taxon>
    </lineage>
</organism>
<evidence type="ECO:0000256" key="1">
    <source>
        <dbReference type="SAM" id="SignalP"/>
    </source>
</evidence>
<name>U5W8N7_9ACTN</name>
<dbReference type="KEGG" id="afs:AFR_36265"/>
<accession>U5W8N7</accession>
<dbReference type="eggNOG" id="COG0515">
    <property type="taxonomic scope" value="Bacteria"/>
</dbReference>
<dbReference type="Pfam" id="PF20341">
    <property type="entry name" value="DUF6636"/>
    <property type="match status" value="1"/>
</dbReference>